<dbReference type="GeneID" id="38113258"/>
<dbReference type="AlphaFoldDB" id="A0A3D8SIY0"/>
<reference evidence="5 6" key="1">
    <citation type="journal article" date="2018" name="IMA Fungus">
        <title>IMA Genome-F 9: Draft genome sequence of Annulohypoxylon stygium, Aspergillus mulundensis, Berkeleyomyces basicola (syn. Thielaviopsis basicola), Ceratocystis smalleyi, two Cercospora beticola strains, Coleophoma cylindrospora, Fusarium fracticaudum, Phialophora cf. hyalina, and Morchella septimelata.</title>
        <authorList>
            <person name="Wingfield B.D."/>
            <person name="Bills G.F."/>
            <person name="Dong Y."/>
            <person name="Huang W."/>
            <person name="Nel W.J."/>
            <person name="Swalarsk-Parry B.S."/>
            <person name="Vaghefi N."/>
            <person name="Wilken P.M."/>
            <person name="An Z."/>
            <person name="de Beer Z.W."/>
            <person name="De Vos L."/>
            <person name="Chen L."/>
            <person name="Duong T.A."/>
            <person name="Gao Y."/>
            <person name="Hammerbacher A."/>
            <person name="Kikkert J.R."/>
            <person name="Li Y."/>
            <person name="Li H."/>
            <person name="Li K."/>
            <person name="Li Q."/>
            <person name="Liu X."/>
            <person name="Ma X."/>
            <person name="Naidoo K."/>
            <person name="Pethybridge S.J."/>
            <person name="Sun J."/>
            <person name="Steenkamp E.T."/>
            <person name="van der Nest M.A."/>
            <person name="van Wyk S."/>
            <person name="Wingfield M.J."/>
            <person name="Xiong C."/>
            <person name="Yue Q."/>
            <person name="Zhang X."/>
        </authorList>
    </citation>
    <scope>NUCLEOTIDE SEQUENCE [LARGE SCALE GENOMIC DNA]</scope>
    <source>
        <strain evidence="5 6">DSM 5745</strain>
    </source>
</reference>
<feature type="domain" description="Rhamnogalacturonase A/B/Epimerase-like pectate lyase" evidence="4">
    <location>
        <begin position="162"/>
        <end position="379"/>
    </location>
</feature>
<dbReference type="GO" id="GO:0005576">
    <property type="term" value="C:extracellular region"/>
    <property type="evidence" value="ECO:0007669"/>
    <property type="project" value="UniProtKB-SubCell"/>
</dbReference>
<comment type="subcellular location">
    <subcellularLocation>
        <location evidence="1">Secreted</location>
    </subcellularLocation>
</comment>
<dbReference type="InterPro" id="IPR012334">
    <property type="entry name" value="Pectin_lyas_fold"/>
</dbReference>
<evidence type="ECO:0000313" key="5">
    <source>
        <dbReference type="EMBL" id="RDW86246.1"/>
    </source>
</evidence>
<accession>A0A3D8SIY0</accession>
<keyword evidence="2" id="KW-0964">Secreted</keyword>
<feature type="domain" description="Rhamnogalacturonase A/B/Epimerase-like pectate lyase" evidence="4">
    <location>
        <begin position="506"/>
        <end position="625"/>
    </location>
</feature>
<dbReference type="STRING" id="1810919.A0A3D8SIY0"/>
<dbReference type="InterPro" id="IPR011050">
    <property type="entry name" value="Pectin_lyase_fold/virulence"/>
</dbReference>
<dbReference type="Gene3D" id="2.160.20.10">
    <property type="entry name" value="Single-stranded right-handed beta-helix, Pectin lyase-like"/>
    <property type="match status" value="2"/>
</dbReference>
<comment type="caution">
    <text evidence="5">The sequence shown here is derived from an EMBL/GenBank/DDBJ whole genome shotgun (WGS) entry which is preliminary data.</text>
</comment>
<dbReference type="EMBL" id="PVWQ01000003">
    <property type="protein sequence ID" value="RDW86246.1"/>
    <property type="molecule type" value="Genomic_DNA"/>
</dbReference>
<evidence type="ECO:0000256" key="3">
    <source>
        <dbReference type="ARBA" id="ARBA00022729"/>
    </source>
</evidence>
<protein>
    <recommendedName>
        <fullName evidence="4">Rhamnogalacturonase A/B/Epimerase-like pectate lyase domain-containing protein</fullName>
    </recommendedName>
</protein>
<organism evidence="5 6">
    <name type="scientific">Aspergillus mulundensis</name>
    <dbReference type="NCBI Taxonomy" id="1810919"/>
    <lineage>
        <taxon>Eukaryota</taxon>
        <taxon>Fungi</taxon>
        <taxon>Dikarya</taxon>
        <taxon>Ascomycota</taxon>
        <taxon>Pezizomycotina</taxon>
        <taxon>Eurotiomycetes</taxon>
        <taxon>Eurotiomycetidae</taxon>
        <taxon>Eurotiales</taxon>
        <taxon>Aspergillaceae</taxon>
        <taxon>Aspergillus</taxon>
        <taxon>Aspergillus subgen. Nidulantes</taxon>
    </lineage>
</organism>
<dbReference type="PANTHER" id="PTHR33928">
    <property type="entry name" value="POLYGALACTURONASE QRT3"/>
    <property type="match status" value="1"/>
</dbReference>
<dbReference type="CDD" id="cd23668">
    <property type="entry name" value="GH55_beta13glucanase-like"/>
    <property type="match status" value="1"/>
</dbReference>
<sequence length="892" mass="96109">MLGACIVLQALASPFSDADGLIEPRVENSHPIVGQIDELSTQQPLLAEATEASIDEARMVVHDAIARMTKLNKARLDKPIHDSYRLRFGANSTRDDDEYPPLLQITEDIAHAAALVAEADVAAEQANGTSAPIRPAAATFWMQDIKHQGTMPWGNDAQYKVFRNVVSDYHADPTGASDSTAAIQAAINDGNRCGAKCNGSTRKNAIVYFPPGTYLVSRTIEANNWPTIRAAGSFVGLGVLSTNQYVGGTGPDGGDGEYYVNTARFYSQIRNLRIDITSTDPNAYVCAIHYQIAQATSLQDVELIATTETTQQGIFSENGSGGMMSDVTFRGGNFGFYGGNQQFSAHRMTFIGCATAVQIIWDWAWVWKSLSIQGADVGFRLIGTDGGNIGSVTFIDSKFSSVNTAIIIAPASSTPGSGTTGLVLDNTRIDGPIVDTAGKTYLAAGYHDNWVLGPTYSDNTRAWTSASVSSYTREQSLLGSSVDGLNKRPYFERKKNQYANRPVEDFVQLKSLGARGDGVTDDTAAIQKAFNDYGSGNRIIFVDSGTYILTNTVIVPKDAKIVGEAWSQFAAAGSAFSDANLSNPRVMLQVGNRGDVGTVEVQDLILTTKGGTAGAVLMQWNVKAASAGAAALWDVHARIGGAIGTSLTPTECPALTTGTNPASCQAASLMLHLTPEASGYFENMWLWVADHLIDDLDLNDAYNDMPQVSVYVARGMLIESTSATWLYGTASEHSVFYQYNFHHAQNIFTTVIQTEPPYYQPNPRPPAPFSNQVGVYPSDPAYNCNSNFNGCDEAWAVIITESQNIHVSSAGTYSWFSAYTQDCIDRHSCQQALWRLNNNHVNVRLQNIVGIGAEYVLVSNGTGIRATDNLGVTAHPAWAQISIFDAPSHGHI</sequence>
<dbReference type="FunFam" id="2.160.20.10:FF:000043">
    <property type="entry name" value="Exo-beta-1,3-glucanase, putative"/>
    <property type="match status" value="1"/>
</dbReference>
<dbReference type="InterPro" id="IPR039279">
    <property type="entry name" value="QRT3-like"/>
</dbReference>
<keyword evidence="6" id="KW-1185">Reference proteome</keyword>
<dbReference type="Proteomes" id="UP000256690">
    <property type="component" value="Unassembled WGS sequence"/>
</dbReference>
<dbReference type="SUPFAM" id="SSF51126">
    <property type="entry name" value="Pectin lyase-like"/>
    <property type="match status" value="2"/>
</dbReference>
<dbReference type="RefSeq" id="XP_026605770.1">
    <property type="nucleotide sequence ID" value="XM_026744904.1"/>
</dbReference>
<dbReference type="FunFam" id="2.160.20.10:FF:000023">
    <property type="entry name" value="Exo-beta-1,3-glucanase Exg0"/>
    <property type="match status" value="1"/>
</dbReference>
<dbReference type="Pfam" id="PF12708">
    <property type="entry name" value="Pect-lyase_RHGA_epim"/>
    <property type="match status" value="2"/>
</dbReference>
<proteinExistence type="predicted"/>
<dbReference type="GO" id="GO:0004650">
    <property type="term" value="F:polygalacturonase activity"/>
    <property type="evidence" value="ECO:0007669"/>
    <property type="project" value="InterPro"/>
</dbReference>
<dbReference type="PANTHER" id="PTHR33928:SF2">
    <property type="entry name" value="PECTATE LYASE SUPERFAMILY PROTEIN DOMAIN-CONTAINING PROTEIN-RELATED"/>
    <property type="match status" value="1"/>
</dbReference>
<keyword evidence="3" id="KW-0732">Signal</keyword>
<evidence type="ECO:0000313" key="6">
    <source>
        <dbReference type="Proteomes" id="UP000256690"/>
    </source>
</evidence>
<evidence type="ECO:0000256" key="1">
    <source>
        <dbReference type="ARBA" id="ARBA00004613"/>
    </source>
</evidence>
<dbReference type="OrthoDB" id="1046782at2759"/>
<name>A0A3D8SIY0_9EURO</name>
<evidence type="ECO:0000259" key="4">
    <source>
        <dbReference type="Pfam" id="PF12708"/>
    </source>
</evidence>
<dbReference type="InterPro" id="IPR024535">
    <property type="entry name" value="RHGA/B-epi-like_pectate_lyase"/>
</dbReference>
<evidence type="ECO:0000256" key="2">
    <source>
        <dbReference type="ARBA" id="ARBA00022525"/>
    </source>
</evidence>
<gene>
    <name evidence="5" type="ORF">DSM5745_02888</name>
</gene>